<evidence type="ECO:0000313" key="2">
    <source>
        <dbReference type="EMBL" id="ESS60454.1"/>
    </source>
</evidence>
<proteinExistence type="predicted"/>
<organism evidence="2 3">
    <name type="scientific">Trypanosoma cruzi Dm28c</name>
    <dbReference type="NCBI Taxonomy" id="1416333"/>
    <lineage>
        <taxon>Eukaryota</taxon>
        <taxon>Discoba</taxon>
        <taxon>Euglenozoa</taxon>
        <taxon>Kinetoplastea</taxon>
        <taxon>Metakinetoplastina</taxon>
        <taxon>Trypanosomatida</taxon>
        <taxon>Trypanosomatidae</taxon>
        <taxon>Trypanosoma</taxon>
        <taxon>Schizotrypanum</taxon>
    </lineage>
</organism>
<dbReference type="VEuPathDB" id="TriTrypDB:TCDM_12020"/>
<gene>
    <name evidence="2" type="ORF">TCDM_12020</name>
</gene>
<reference evidence="2 3" key="1">
    <citation type="journal article" date="2014" name="Genome Announc.">
        <title>Trypanosoma cruzi Clone Dm28c Draft Genome Sequence.</title>
        <authorList>
            <person name="Grisard E.C."/>
            <person name="Teixeira S.M."/>
            <person name="de Almeida L.G."/>
            <person name="Stoco P.H."/>
            <person name="Gerber A.L."/>
            <person name="Talavera-Lopez C."/>
            <person name="Lima O.C."/>
            <person name="Andersson B."/>
            <person name="de Vasconcelos A.T."/>
        </authorList>
    </citation>
    <scope>NUCLEOTIDE SEQUENCE [LARGE SCALE GENOMIC DNA]</scope>
    <source>
        <strain evidence="2 3">Dm28c</strain>
    </source>
</reference>
<evidence type="ECO:0000313" key="3">
    <source>
        <dbReference type="Proteomes" id="UP000017861"/>
    </source>
</evidence>
<dbReference type="PROSITE" id="PS51257">
    <property type="entry name" value="PROKAR_LIPOPROTEIN"/>
    <property type="match status" value="1"/>
</dbReference>
<comment type="caution">
    <text evidence="2">The sequence shown here is derived from an EMBL/GenBank/DDBJ whole genome shotgun (WGS) entry which is preliminary data.</text>
</comment>
<dbReference type="Proteomes" id="UP000017861">
    <property type="component" value="Unassembled WGS sequence"/>
</dbReference>
<dbReference type="EMBL" id="AYLP01000468">
    <property type="protein sequence ID" value="ESS60454.1"/>
    <property type="molecule type" value="Genomic_DNA"/>
</dbReference>
<feature type="region of interest" description="Disordered" evidence="1">
    <location>
        <begin position="64"/>
        <end position="92"/>
    </location>
</feature>
<accession>V5AYY0</accession>
<name>V5AYY0_TRYCR</name>
<sequence length="92" mass="10086">MHRPAPFSHHSSVACPHKAANRIRVHTNPINTLTLAEAHYSHGVTFGDTPAVAGCMDFPVNPAKRHNNSAESKWQPRSVACSPHGRKNYTHA</sequence>
<dbReference type="AlphaFoldDB" id="V5AYY0"/>
<protein>
    <submittedName>
        <fullName evidence="2">Uncharacterized protein</fullName>
    </submittedName>
</protein>
<evidence type="ECO:0000256" key="1">
    <source>
        <dbReference type="SAM" id="MobiDB-lite"/>
    </source>
</evidence>